<gene>
    <name evidence="2" type="ORF">NCTC10392_03340</name>
</gene>
<evidence type="ECO:0000313" key="2">
    <source>
        <dbReference type="EMBL" id="SUD31412.1"/>
    </source>
</evidence>
<protein>
    <submittedName>
        <fullName evidence="2">Uncharacterized protein</fullName>
    </submittedName>
</protein>
<dbReference type="EMBL" id="UGUS01000002">
    <property type="protein sequence ID" value="SUD31412.1"/>
    <property type="molecule type" value="Genomic_DNA"/>
</dbReference>
<organism evidence="2 3">
    <name type="scientific">Pseudomonas fluorescens</name>
    <dbReference type="NCBI Taxonomy" id="294"/>
    <lineage>
        <taxon>Bacteria</taxon>
        <taxon>Pseudomonadati</taxon>
        <taxon>Pseudomonadota</taxon>
        <taxon>Gammaproteobacteria</taxon>
        <taxon>Pseudomonadales</taxon>
        <taxon>Pseudomonadaceae</taxon>
        <taxon>Pseudomonas</taxon>
    </lineage>
</organism>
<dbReference type="AlphaFoldDB" id="A0A379IF39"/>
<dbReference type="Proteomes" id="UP000255125">
    <property type="component" value="Unassembled WGS sequence"/>
</dbReference>
<feature type="region of interest" description="Disordered" evidence="1">
    <location>
        <begin position="99"/>
        <end position="122"/>
    </location>
</feature>
<proteinExistence type="predicted"/>
<accession>A0A379IF39</accession>
<reference evidence="2 3" key="1">
    <citation type="submission" date="2018-06" db="EMBL/GenBank/DDBJ databases">
        <authorList>
            <consortium name="Pathogen Informatics"/>
            <person name="Doyle S."/>
        </authorList>
    </citation>
    <scope>NUCLEOTIDE SEQUENCE [LARGE SCALE GENOMIC DNA]</scope>
    <source>
        <strain evidence="2 3">NCTC10392</strain>
    </source>
</reference>
<sequence length="122" mass="13650">MHVEAFVLLKPSLHVRVFVRGVIVDDQMQLKMLGRFAIDLFEKLQLLLMPVLTLDAADQASLKIIQCSKQGDGTVADVIVRLRTDMADSRRQTRLGALQGLNLASHRSRAPTPYPVDRDTAR</sequence>
<evidence type="ECO:0000313" key="3">
    <source>
        <dbReference type="Proteomes" id="UP000255125"/>
    </source>
</evidence>
<evidence type="ECO:0000256" key="1">
    <source>
        <dbReference type="SAM" id="MobiDB-lite"/>
    </source>
</evidence>
<name>A0A379IF39_PSEFL</name>